<dbReference type="Pfam" id="PF11911">
    <property type="entry name" value="DUF3429"/>
    <property type="match status" value="1"/>
</dbReference>
<sequence>MRERTMSSTPNQIMNRLAYLGLIPFALSLICIWADKTLFGLSAHKVFIAYSAVILSFLSGILWGNAIDHMKTSLSRNALLLSNLFALIAWGVLLHSPESYVWSVLVLLFGFVAIWFAEKKIREVEKENSPADYQPMRNKLTGIVAFFHLVALAS</sequence>
<dbReference type="PANTHER" id="PTHR15887:SF1">
    <property type="entry name" value="TRANSMEMBRANE PROTEIN 69"/>
    <property type="match status" value="1"/>
</dbReference>
<dbReference type="Proteomes" id="UP000241346">
    <property type="component" value="Unassembled WGS sequence"/>
</dbReference>
<evidence type="ECO:0000313" key="2">
    <source>
        <dbReference type="EMBL" id="PSW16724.1"/>
    </source>
</evidence>
<feature type="transmembrane region" description="Helical" evidence="1">
    <location>
        <begin position="16"/>
        <end position="35"/>
    </location>
</feature>
<name>A0A2T3NMH1_9GAMM</name>
<dbReference type="InterPro" id="IPR021836">
    <property type="entry name" value="DUF3429"/>
</dbReference>
<evidence type="ECO:0000313" key="3">
    <source>
        <dbReference type="Proteomes" id="UP000241346"/>
    </source>
</evidence>
<organism evidence="2 3">
    <name type="scientific">Photobacterium rosenbergii</name>
    <dbReference type="NCBI Taxonomy" id="294936"/>
    <lineage>
        <taxon>Bacteria</taxon>
        <taxon>Pseudomonadati</taxon>
        <taxon>Pseudomonadota</taxon>
        <taxon>Gammaproteobacteria</taxon>
        <taxon>Vibrionales</taxon>
        <taxon>Vibrionaceae</taxon>
        <taxon>Photobacterium</taxon>
    </lineage>
</organism>
<gene>
    <name evidence="2" type="ORF">C9J01_06950</name>
</gene>
<protein>
    <submittedName>
        <fullName evidence="2">DUF3429 domain-containing protein</fullName>
    </submittedName>
</protein>
<keyword evidence="1" id="KW-1133">Transmembrane helix</keyword>
<reference evidence="2 3" key="1">
    <citation type="submission" date="2018-03" db="EMBL/GenBank/DDBJ databases">
        <title>Whole genome sequencing of Histamine producing bacteria.</title>
        <authorList>
            <person name="Butler K."/>
        </authorList>
    </citation>
    <scope>NUCLEOTIDE SEQUENCE [LARGE SCALE GENOMIC DNA]</scope>
    <source>
        <strain evidence="2 3">DSM 19138</strain>
    </source>
</reference>
<dbReference type="OrthoDB" id="8591832at2"/>
<dbReference type="AlphaFoldDB" id="A0A2T3NMH1"/>
<feature type="transmembrane region" description="Helical" evidence="1">
    <location>
        <begin position="47"/>
        <end position="66"/>
    </location>
</feature>
<feature type="transmembrane region" description="Helical" evidence="1">
    <location>
        <begin position="78"/>
        <end position="94"/>
    </location>
</feature>
<keyword evidence="1" id="KW-0472">Membrane</keyword>
<dbReference type="PANTHER" id="PTHR15887">
    <property type="entry name" value="TRANSMEMBRANE PROTEIN 69"/>
    <property type="match status" value="1"/>
</dbReference>
<feature type="transmembrane region" description="Helical" evidence="1">
    <location>
        <begin position="100"/>
        <end position="117"/>
    </location>
</feature>
<proteinExistence type="predicted"/>
<accession>A0A2T3NMH1</accession>
<keyword evidence="1" id="KW-0812">Transmembrane</keyword>
<dbReference type="EMBL" id="PYMB01000001">
    <property type="protein sequence ID" value="PSW16724.1"/>
    <property type="molecule type" value="Genomic_DNA"/>
</dbReference>
<comment type="caution">
    <text evidence="2">The sequence shown here is derived from an EMBL/GenBank/DDBJ whole genome shotgun (WGS) entry which is preliminary data.</text>
</comment>
<evidence type="ECO:0000256" key="1">
    <source>
        <dbReference type="SAM" id="Phobius"/>
    </source>
</evidence>